<dbReference type="Proteomes" id="UP000236745">
    <property type="component" value="Unassembled WGS sequence"/>
</dbReference>
<evidence type="ECO:0000256" key="7">
    <source>
        <dbReference type="ARBA" id="ARBA00022779"/>
    </source>
</evidence>
<keyword evidence="6" id="KW-0812">Transmembrane</keyword>
<evidence type="ECO:0000256" key="2">
    <source>
        <dbReference type="ARBA" id="ARBA00004162"/>
    </source>
</evidence>
<dbReference type="AlphaFoldDB" id="A0A1H6D0P1"/>
<evidence type="ECO:0000256" key="11">
    <source>
        <dbReference type="SAM" id="SignalP"/>
    </source>
</evidence>
<protein>
    <recommendedName>
        <fullName evidence="10">Flagellar protein FliL</fullName>
    </recommendedName>
</protein>
<reference evidence="12 13" key="1">
    <citation type="submission" date="2016-10" db="EMBL/GenBank/DDBJ databases">
        <authorList>
            <person name="de Groot N.N."/>
        </authorList>
    </citation>
    <scope>NUCLEOTIDE SEQUENCE [LARGE SCALE GENOMIC DNA]</scope>
    <source>
        <strain evidence="12 13">DSM 22012</strain>
    </source>
</reference>
<dbReference type="InterPro" id="IPR005503">
    <property type="entry name" value="FliL"/>
</dbReference>
<dbReference type="GO" id="GO:0071978">
    <property type="term" value="P:bacterial-type flagellum-dependent swarming motility"/>
    <property type="evidence" value="ECO:0007669"/>
    <property type="project" value="TreeGrafter"/>
</dbReference>
<dbReference type="OrthoDB" id="7063251at2"/>
<evidence type="ECO:0000256" key="4">
    <source>
        <dbReference type="ARBA" id="ARBA00022475"/>
    </source>
</evidence>
<keyword evidence="5 10" id="KW-0145">Chemotaxis</keyword>
<keyword evidence="12" id="KW-0282">Flagellum</keyword>
<comment type="function">
    <text evidence="1 10">Controls the rotational direction of flagella during chemotaxis.</text>
</comment>
<keyword evidence="7 10" id="KW-0283">Flagellar rotation</keyword>
<gene>
    <name evidence="12" type="ORF">SAMN05444390_104366</name>
</gene>
<organism evidence="12 13">
    <name type="scientific">Marinobacterium lutimaris</name>
    <dbReference type="NCBI Taxonomy" id="568106"/>
    <lineage>
        <taxon>Bacteria</taxon>
        <taxon>Pseudomonadati</taxon>
        <taxon>Pseudomonadota</taxon>
        <taxon>Gammaproteobacteria</taxon>
        <taxon>Oceanospirillales</taxon>
        <taxon>Oceanospirillaceae</taxon>
        <taxon>Marinobacterium</taxon>
    </lineage>
</organism>
<feature type="chain" id="PRO_5009295411" description="Flagellar protein FliL" evidence="11">
    <location>
        <begin position="23"/>
        <end position="132"/>
    </location>
</feature>
<keyword evidence="4" id="KW-1003">Cell membrane</keyword>
<evidence type="ECO:0000256" key="1">
    <source>
        <dbReference type="ARBA" id="ARBA00002254"/>
    </source>
</evidence>
<dbReference type="GO" id="GO:0009425">
    <property type="term" value="C:bacterial-type flagellum basal body"/>
    <property type="evidence" value="ECO:0007669"/>
    <property type="project" value="InterPro"/>
</dbReference>
<keyword evidence="12" id="KW-0966">Cell projection</keyword>
<accession>A0A1H6D0P1</accession>
<evidence type="ECO:0000313" key="13">
    <source>
        <dbReference type="Proteomes" id="UP000236745"/>
    </source>
</evidence>
<name>A0A1H6D0P1_9GAMM</name>
<evidence type="ECO:0000256" key="8">
    <source>
        <dbReference type="ARBA" id="ARBA00022989"/>
    </source>
</evidence>
<dbReference type="PANTHER" id="PTHR35091:SF2">
    <property type="entry name" value="FLAGELLAR PROTEIN FLIL"/>
    <property type="match status" value="1"/>
</dbReference>
<dbReference type="EMBL" id="FNVQ01000004">
    <property type="protein sequence ID" value="SEG78375.1"/>
    <property type="molecule type" value="Genomic_DNA"/>
</dbReference>
<keyword evidence="11" id="KW-0732">Signal</keyword>
<keyword evidence="12" id="KW-0969">Cilium</keyword>
<dbReference type="PANTHER" id="PTHR35091">
    <property type="entry name" value="FLAGELLAR PROTEIN FLIL"/>
    <property type="match status" value="1"/>
</dbReference>
<dbReference type="Pfam" id="PF03748">
    <property type="entry name" value="FliL"/>
    <property type="match status" value="1"/>
</dbReference>
<evidence type="ECO:0000256" key="5">
    <source>
        <dbReference type="ARBA" id="ARBA00022500"/>
    </source>
</evidence>
<comment type="similarity">
    <text evidence="3 10">Belongs to the FliL family.</text>
</comment>
<evidence type="ECO:0000256" key="6">
    <source>
        <dbReference type="ARBA" id="ARBA00022692"/>
    </source>
</evidence>
<dbReference type="GO" id="GO:0005886">
    <property type="term" value="C:plasma membrane"/>
    <property type="evidence" value="ECO:0007669"/>
    <property type="project" value="UniProtKB-SubCell"/>
</dbReference>
<keyword evidence="9 10" id="KW-0472">Membrane</keyword>
<keyword evidence="8" id="KW-1133">Transmembrane helix</keyword>
<evidence type="ECO:0000256" key="3">
    <source>
        <dbReference type="ARBA" id="ARBA00008281"/>
    </source>
</evidence>
<evidence type="ECO:0000256" key="10">
    <source>
        <dbReference type="RuleBase" id="RU364125"/>
    </source>
</evidence>
<evidence type="ECO:0000256" key="9">
    <source>
        <dbReference type="ARBA" id="ARBA00023136"/>
    </source>
</evidence>
<sequence>MFRTLKSLLLMMLFLAAPQLHAAEEGAPYISYIELKPFVTNFGSADDLHFLKAEVTLQVESEAAHHAVNAHKAQIRNDLVFLFSAQTEESVDSIASQQVLSGEALKLVQDMLREEEGEPFVADLFFTSFVVQ</sequence>
<keyword evidence="13" id="KW-1185">Reference proteome</keyword>
<evidence type="ECO:0000313" key="12">
    <source>
        <dbReference type="EMBL" id="SEG78375.1"/>
    </source>
</evidence>
<comment type="subcellular location">
    <subcellularLocation>
        <location evidence="10">Cell inner membrane</location>
    </subcellularLocation>
    <subcellularLocation>
        <location evidence="2">Cell membrane</location>
        <topology evidence="2">Single-pass membrane protein</topology>
    </subcellularLocation>
</comment>
<dbReference type="GO" id="GO:0006935">
    <property type="term" value="P:chemotaxis"/>
    <property type="evidence" value="ECO:0007669"/>
    <property type="project" value="UniProtKB-KW"/>
</dbReference>
<proteinExistence type="inferred from homology"/>
<keyword evidence="10" id="KW-0997">Cell inner membrane</keyword>
<feature type="signal peptide" evidence="11">
    <location>
        <begin position="1"/>
        <end position="22"/>
    </location>
</feature>
<dbReference type="RefSeq" id="WP_104004733.1">
    <property type="nucleotide sequence ID" value="NZ_FNVQ01000004.1"/>
</dbReference>